<feature type="domain" description="U-box" evidence="9">
    <location>
        <begin position="32"/>
        <end position="106"/>
    </location>
</feature>
<dbReference type="GO" id="GO:0016567">
    <property type="term" value="P:protein ubiquitination"/>
    <property type="evidence" value="ECO:0007669"/>
    <property type="project" value="UniProtKB-UniRule"/>
</dbReference>
<accession>A0A218VQ65</accession>
<feature type="compositionally biased region" description="Basic residues" evidence="8">
    <location>
        <begin position="1"/>
        <end position="11"/>
    </location>
</feature>
<comment type="function">
    <text evidence="7">Functions as an E3 ubiquitin ligase.</text>
</comment>
<evidence type="ECO:0000256" key="1">
    <source>
        <dbReference type="ARBA" id="ARBA00000900"/>
    </source>
</evidence>
<dbReference type="InterPro" id="IPR058678">
    <property type="entry name" value="ARM_PUB"/>
</dbReference>
<dbReference type="Pfam" id="PF25598">
    <property type="entry name" value="ARM_PUB"/>
    <property type="match status" value="1"/>
</dbReference>
<dbReference type="PANTHER" id="PTHR22849:SF119">
    <property type="entry name" value="U-BOX DOMAIN-CONTAINING PROTEIN"/>
    <property type="match status" value="1"/>
</dbReference>
<dbReference type="InterPro" id="IPR045210">
    <property type="entry name" value="RING-Ubox_PUB"/>
</dbReference>
<dbReference type="Proteomes" id="UP000233551">
    <property type="component" value="Unassembled WGS sequence"/>
</dbReference>
<dbReference type="Proteomes" id="UP000197138">
    <property type="component" value="Unassembled WGS sequence"/>
</dbReference>
<protein>
    <recommendedName>
        <fullName evidence="7 9">U-box domain-containing protein</fullName>
        <ecNumber evidence="7">2.3.2.27</ecNumber>
    </recommendedName>
    <alternativeName>
        <fullName evidence="7">RING-type E3 ubiquitin transferase PUB</fullName>
    </alternativeName>
</protein>
<keyword evidence="3 7" id="KW-0808">Transferase</keyword>
<dbReference type="STRING" id="22663.A0A218VQ65"/>
<comment type="pathway">
    <text evidence="2 7">Protein modification; protein ubiquitination.</text>
</comment>
<sequence>MGFGWRRKSRTAARQTGPGNGHPKGGPELELVIPNHFLCPISLDLMRDPVTVSSGITYDRESIEKWLQGGNFTCPVTNQVLKSFDQIPNHALRKMIQDWSVENRQFGIERVPTPRVPVTPFEVSWMLSGLTESIRSLDQDRCLESVRKISSWGGESDRNRSCIDANGANSVLSAAFDAFADQSVQRSSALQLLEEILSALSWMLPLDVEAHSFLGSPASLSRLVLFSKSGDLSTRRNAVLVLEELSSDPKYARQLGELEGAIEALYKLIEQPICPTVTKSSLGIISNLISSSHSSELEFLEIGLLDTVLELLVDSKGSICERALRVLDELCGSEEGRDKAYDNCLAIPVLVKKLLRGTALTNKYSVSTIWRLVKYEKSDEQGKALVEALQVGAFQKLLLMLQCGCESETKEKATELLKLMNPYRAGLECIESVDFKNIKRSF</sequence>
<evidence type="ECO:0000256" key="2">
    <source>
        <dbReference type="ARBA" id="ARBA00004906"/>
    </source>
</evidence>
<name>A0A218VQ65_PUNGR</name>
<dbReference type="SMART" id="SM00504">
    <property type="entry name" value="Ubox"/>
    <property type="match status" value="1"/>
</dbReference>
<evidence type="ECO:0000256" key="8">
    <source>
        <dbReference type="SAM" id="MobiDB-lite"/>
    </source>
</evidence>
<reference evidence="12" key="1">
    <citation type="journal article" date="2017" name="Plant J.">
        <title>The pomegranate (Punica granatum L.) genome and the genomics of punicalagin biosynthesis.</title>
        <authorList>
            <person name="Qin G."/>
            <person name="Xu C."/>
            <person name="Ming R."/>
            <person name="Tang H."/>
            <person name="Guyot R."/>
            <person name="Kramer E.M."/>
            <person name="Hu Y."/>
            <person name="Yi X."/>
            <person name="Qi Y."/>
            <person name="Xu X."/>
            <person name="Gao Z."/>
            <person name="Pan H."/>
            <person name="Jian J."/>
            <person name="Tian Y."/>
            <person name="Yue Z."/>
            <person name="Xu Y."/>
        </authorList>
    </citation>
    <scope>NUCLEOTIDE SEQUENCE [LARGE SCALE GENOMIC DNA]</scope>
    <source>
        <strain evidence="12">cv. Dabenzi</strain>
    </source>
</reference>
<dbReference type="Pfam" id="PF04564">
    <property type="entry name" value="U-box"/>
    <property type="match status" value="1"/>
</dbReference>
<dbReference type="FunFam" id="3.30.40.10:FF:000442">
    <property type="entry name" value="RING-type E3 ubiquitin transferase"/>
    <property type="match status" value="1"/>
</dbReference>
<dbReference type="PROSITE" id="PS51698">
    <property type="entry name" value="U_BOX"/>
    <property type="match status" value="1"/>
</dbReference>
<dbReference type="EMBL" id="PGOL01001857">
    <property type="protein sequence ID" value="PKI53459.1"/>
    <property type="molecule type" value="Genomic_DNA"/>
</dbReference>
<dbReference type="PANTHER" id="PTHR22849">
    <property type="entry name" value="WDSAM1 PROTEIN"/>
    <property type="match status" value="1"/>
</dbReference>
<feature type="region of interest" description="Disordered" evidence="8">
    <location>
        <begin position="1"/>
        <end position="27"/>
    </location>
</feature>
<keyword evidence="13" id="KW-1185">Reference proteome</keyword>
<evidence type="ECO:0000259" key="9">
    <source>
        <dbReference type="PROSITE" id="PS51698"/>
    </source>
</evidence>
<reference evidence="11 13" key="3">
    <citation type="submission" date="2017-11" db="EMBL/GenBank/DDBJ databases">
        <title>De-novo sequencing of pomegranate (Punica granatum L.) genome.</title>
        <authorList>
            <person name="Akparov Z."/>
            <person name="Amiraslanov A."/>
            <person name="Hajiyeva S."/>
            <person name="Abbasov M."/>
            <person name="Kaur K."/>
            <person name="Hamwieh A."/>
            <person name="Solovyev V."/>
            <person name="Salamov A."/>
            <person name="Braich B."/>
            <person name="Kosarev P."/>
            <person name="Mahmoud A."/>
            <person name="Hajiyev E."/>
            <person name="Babayeva S."/>
            <person name="Izzatullayeva V."/>
            <person name="Mammadov A."/>
            <person name="Mammadov A."/>
            <person name="Sharifova S."/>
            <person name="Ojaghi J."/>
            <person name="Eynullazada K."/>
            <person name="Bayramov B."/>
            <person name="Abdulazimova A."/>
            <person name="Shahmuradov I."/>
        </authorList>
    </citation>
    <scope>NUCLEOTIDE SEQUENCE [LARGE SCALE GENOMIC DNA]</scope>
    <source>
        <strain evidence="11">AG2017</strain>
        <strain evidence="13">cv. AG2017</strain>
        <tissue evidence="11">Leaf</tissue>
    </source>
</reference>
<evidence type="ECO:0000313" key="11">
    <source>
        <dbReference type="EMBL" id="PKI53459.1"/>
    </source>
</evidence>
<organism evidence="10 12">
    <name type="scientific">Punica granatum</name>
    <name type="common">Pomegranate</name>
    <dbReference type="NCBI Taxonomy" id="22663"/>
    <lineage>
        <taxon>Eukaryota</taxon>
        <taxon>Viridiplantae</taxon>
        <taxon>Streptophyta</taxon>
        <taxon>Embryophyta</taxon>
        <taxon>Tracheophyta</taxon>
        <taxon>Spermatophyta</taxon>
        <taxon>Magnoliopsida</taxon>
        <taxon>eudicotyledons</taxon>
        <taxon>Gunneridae</taxon>
        <taxon>Pentapetalae</taxon>
        <taxon>rosids</taxon>
        <taxon>malvids</taxon>
        <taxon>Myrtales</taxon>
        <taxon>Lythraceae</taxon>
        <taxon>Punica</taxon>
    </lineage>
</organism>
<dbReference type="GO" id="GO:0061630">
    <property type="term" value="F:ubiquitin protein ligase activity"/>
    <property type="evidence" value="ECO:0007669"/>
    <property type="project" value="UniProtKB-UniRule"/>
</dbReference>
<dbReference type="InterPro" id="IPR045185">
    <property type="entry name" value="PUB22/23/24-like"/>
</dbReference>
<gene>
    <name evidence="10" type="ORF">CDL15_Pgr019968</name>
    <name evidence="11" type="ORF">CRG98_026149</name>
</gene>
<dbReference type="InterPro" id="IPR013083">
    <property type="entry name" value="Znf_RING/FYVE/PHD"/>
</dbReference>
<dbReference type="SUPFAM" id="SSF57850">
    <property type="entry name" value="RING/U-box"/>
    <property type="match status" value="1"/>
</dbReference>
<evidence type="ECO:0000256" key="7">
    <source>
        <dbReference type="RuleBase" id="RU369093"/>
    </source>
</evidence>
<comment type="catalytic activity">
    <reaction evidence="1 7">
        <text>S-ubiquitinyl-[E2 ubiquitin-conjugating enzyme]-L-cysteine + [acceptor protein]-L-lysine = [E2 ubiquitin-conjugating enzyme]-L-cysteine + N(6)-ubiquitinyl-[acceptor protein]-L-lysine.</text>
        <dbReference type="EC" id="2.3.2.27"/>
    </reaction>
</comment>
<feature type="repeat" description="ARM" evidence="6">
    <location>
        <begin position="260"/>
        <end position="303"/>
    </location>
</feature>
<dbReference type="CDD" id="cd16664">
    <property type="entry name" value="RING-Ubox_PUB"/>
    <property type="match status" value="1"/>
</dbReference>
<dbReference type="EC" id="2.3.2.27" evidence="7"/>
<evidence type="ECO:0000256" key="4">
    <source>
        <dbReference type="ARBA" id="ARBA00022737"/>
    </source>
</evidence>
<dbReference type="SUPFAM" id="SSF48371">
    <property type="entry name" value="ARM repeat"/>
    <property type="match status" value="1"/>
</dbReference>
<dbReference type="InterPro" id="IPR000225">
    <property type="entry name" value="Armadillo"/>
</dbReference>
<dbReference type="UniPathway" id="UPA00143"/>
<evidence type="ECO:0000256" key="3">
    <source>
        <dbReference type="ARBA" id="ARBA00022679"/>
    </source>
</evidence>
<dbReference type="InterPro" id="IPR011989">
    <property type="entry name" value="ARM-like"/>
</dbReference>
<dbReference type="Gene3D" id="1.25.10.10">
    <property type="entry name" value="Leucine-rich Repeat Variant"/>
    <property type="match status" value="1"/>
</dbReference>
<dbReference type="AlphaFoldDB" id="A0A218VQ65"/>
<keyword evidence="4" id="KW-0677">Repeat</keyword>
<evidence type="ECO:0000313" key="13">
    <source>
        <dbReference type="Proteomes" id="UP000233551"/>
    </source>
</evidence>
<dbReference type="InterPro" id="IPR016024">
    <property type="entry name" value="ARM-type_fold"/>
</dbReference>
<proteinExistence type="predicted"/>
<reference evidence="10" key="2">
    <citation type="submission" date="2017-06" db="EMBL/GenBank/DDBJ databases">
        <title>The pomegranate genome and the genomics of punicalagin biosynthesis.</title>
        <authorList>
            <person name="Xu C."/>
        </authorList>
    </citation>
    <scope>NUCLEOTIDE SEQUENCE [LARGE SCALE GENOMIC DNA]</scope>
    <source>
        <tissue evidence="10">Fresh leaf</tissue>
    </source>
</reference>
<dbReference type="PROSITE" id="PS50176">
    <property type="entry name" value="ARM_REPEAT"/>
    <property type="match status" value="1"/>
</dbReference>
<dbReference type="EMBL" id="MTKT01006319">
    <property type="protein sequence ID" value="OWM62674.1"/>
    <property type="molecule type" value="Genomic_DNA"/>
</dbReference>
<dbReference type="InterPro" id="IPR003613">
    <property type="entry name" value="Ubox_domain"/>
</dbReference>
<dbReference type="Gene3D" id="3.30.40.10">
    <property type="entry name" value="Zinc/RING finger domain, C3HC4 (zinc finger)"/>
    <property type="match status" value="1"/>
</dbReference>
<evidence type="ECO:0000256" key="5">
    <source>
        <dbReference type="ARBA" id="ARBA00022786"/>
    </source>
</evidence>
<dbReference type="OrthoDB" id="10064100at2759"/>
<keyword evidence="5 7" id="KW-0833">Ubl conjugation pathway</keyword>
<evidence type="ECO:0000256" key="6">
    <source>
        <dbReference type="PROSITE-ProRule" id="PRU00259"/>
    </source>
</evidence>
<comment type="caution">
    <text evidence="10">The sequence shown here is derived from an EMBL/GenBank/DDBJ whole genome shotgun (WGS) entry which is preliminary data.</text>
</comment>
<evidence type="ECO:0000313" key="10">
    <source>
        <dbReference type="EMBL" id="OWM62674.1"/>
    </source>
</evidence>
<dbReference type="GeneID" id="116212789"/>
<evidence type="ECO:0000313" key="12">
    <source>
        <dbReference type="Proteomes" id="UP000197138"/>
    </source>
</evidence>